<dbReference type="SUPFAM" id="SSF51735">
    <property type="entry name" value="NAD(P)-binding Rossmann-fold domains"/>
    <property type="match status" value="1"/>
</dbReference>
<dbReference type="PANTHER" id="PTHR43162:SF1">
    <property type="entry name" value="PRESTALK A DIFFERENTIATION PROTEIN A"/>
    <property type="match status" value="1"/>
</dbReference>
<organism evidence="2 3">
    <name type="scientific">Streptomyces sp. 900116325</name>
    <dbReference type="NCBI Taxonomy" id="3154295"/>
    <lineage>
        <taxon>Bacteria</taxon>
        <taxon>Bacillati</taxon>
        <taxon>Actinomycetota</taxon>
        <taxon>Actinomycetes</taxon>
        <taxon>Kitasatosporales</taxon>
        <taxon>Streptomycetaceae</taxon>
        <taxon>Streptomyces</taxon>
    </lineage>
</organism>
<dbReference type="PANTHER" id="PTHR43162">
    <property type="match status" value="1"/>
</dbReference>
<dbReference type="Gene3D" id="3.90.25.10">
    <property type="entry name" value="UDP-galactose 4-epimerase, domain 1"/>
    <property type="match status" value="1"/>
</dbReference>
<proteinExistence type="predicted"/>
<feature type="domain" description="NAD(P)-binding" evidence="1">
    <location>
        <begin position="19"/>
        <end position="206"/>
    </location>
</feature>
<gene>
    <name evidence="2" type="ORF">ABZV61_39285</name>
</gene>
<dbReference type="InterPro" id="IPR051604">
    <property type="entry name" value="Ergot_Alk_Oxidoreductase"/>
</dbReference>
<dbReference type="InterPro" id="IPR036291">
    <property type="entry name" value="NAD(P)-bd_dom_sf"/>
</dbReference>
<dbReference type="RefSeq" id="WP_356713056.1">
    <property type="nucleotide sequence ID" value="NZ_JBEXIP010000066.1"/>
</dbReference>
<reference evidence="2 3" key="1">
    <citation type="submission" date="2024-06" db="EMBL/GenBank/DDBJ databases">
        <title>The Natural Products Discovery Center: Release of the First 8490 Sequenced Strains for Exploring Actinobacteria Biosynthetic Diversity.</title>
        <authorList>
            <person name="Kalkreuter E."/>
            <person name="Kautsar S.A."/>
            <person name="Yang D."/>
            <person name="Bader C.D."/>
            <person name="Teijaro C.N."/>
            <person name="Fluegel L."/>
            <person name="Davis C.M."/>
            <person name="Simpson J.R."/>
            <person name="Lauterbach L."/>
            <person name="Steele A.D."/>
            <person name="Gui C."/>
            <person name="Meng S."/>
            <person name="Li G."/>
            <person name="Viehrig K."/>
            <person name="Ye F."/>
            <person name="Su P."/>
            <person name="Kiefer A.F."/>
            <person name="Nichols A."/>
            <person name="Cepeda A.J."/>
            <person name="Yan W."/>
            <person name="Fan B."/>
            <person name="Jiang Y."/>
            <person name="Adhikari A."/>
            <person name="Zheng C.-J."/>
            <person name="Schuster L."/>
            <person name="Cowan T.M."/>
            <person name="Smanski M.J."/>
            <person name="Chevrette M.G."/>
            <person name="De Carvalho L.P.S."/>
            <person name="Shen B."/>
        </authorList>
    </citation>
    <scope>NUCLEOTIDE SEQUENCE [LARGE SCALE GENOMIC DNA]</scope>
    <source>
        <strain evidence="2 3">NPDC005137</strain>
    </source>
</reference>
<dbReference type="Gene3D" id="3.40.50.720">
    <property type="entry name" value="NAD(P)-binding Rossmann-like Domain"/>
    <property type="match status" value="1"/>
</dbReference>
<evidence type="ECO:0000313" key="2">
    <source>
        <dbReference type="EMBL" id="MET8438642.1"/>
    </source>
</evidence>
<dbReference type="Pfam" id="PF13460">
    <property type="entry name" value="NAD_binding_10"/>
    <property type="match status" value="1"/>
</dbReference>
<dbReference type="Proteomes" id="UP001550044">
    <property type="component" value="Unassembled WGS sequence"/>
</dbReference>
<keyword evidence="3" id="KW-1185">Reference proteome</keyword>
<accession>A0ABV2ULB9</accession>
<protein>
    <submittedName>
        <fullName evidence="2">NAD(P)H-binding protein</fullName>
    </submittedName>
</protein>
<name>A0ABV2ULB9_9ACTN</name>
<evidence type="ECO:0000259" key="1">
    <source>
        <dbReference type="Pfam" id="PF13460"/>
    </source>
</evidence>
<comment type="caution">
    <text evidence="2">The sequence shown here is derived from an EMBL/GenBank/DDBJ whole genome shotgun (WGS) entry which is preliminary data.</text>
</comment>
<sequence length="315" mass="34546">MVHRPSIPSPETALTLVTGAAGDVGRRVVERLRGDGLPVRAFVHRDDERAAELRDLGADVAVGDLTRAADVVRALDGCRRMYFGLTVSSYYLEATVTAAVAALDQGHLEIFVNMSQLTVSQMTLASTSESRQQRQHWLAEQTLDWSGLPVTHIRPTVFMENPIFLMAMAADVAQDDTIRLPFGSGRTSPVAIQDVAEVAATILASPDAHVGRTYGLTGKRSRDMTAIAEELTDALGRDITYADVPHEEWVRTRLTPLDLPDHIRDHLSTMARLHAANRYDRATDDVELITGHPPLSFRDFVRSHSAAFTGATRAQ</sequence>
<evidence type="ECO:0000313" key="3">
    <source>
        <dbReference type="Proteomes" id="UP001550044"/>
    </source>
</evidence>
<dbReference type="EMBL" id="JBEXIP010000066">
    <property type="protein sequence ID" value="MET8438642.1"/>
    <property type="molecule type" value="Genomic_DNA"/>
</dbReference>
<dbReference type="InterPro" id="IPR016040">
    <property type="entry name" value="NAD(P)-bd_dom"/>
</dbReference>